<reference evidence="1 2" key="1">
    <citation type="journal article" date="2018" name="Front. Microbiol.">
        <title>Hydrolytic Capabilities as a Key to Environmental Success: Chitinolytic and Cellulolytic Acidobacteria From Acidic Sub-arctic Soils and Boreal Peatlands.</title>
        <authorList>
            <person name="Belova S.E."/>
            <person name="Ravin N.V."/>
            <person name="Pankratov T.A."/>
            <person name="Rakitin A.L."/>
            <person name="Ivanova A.A."/>
            <person name="Beletsky A.V."/>
            <person name="Mardanov A.V."/>
            <person name="Sinninghe Damste J.S."/>
            <person name="Dedysh S.N."/>
        </authorList>
    </citation>
    <scope>NUCLEOTIDE SEQUENCE [LARGE SCALE GENOMIC DNA]</scope>
    <source>
        <strain evidence="1 2">SBC82</strain>
    </source>
</reference>
<gene>
    <name evidence="1" type="ORF">ACPOL_2605</name>
</gene>
<dbReference type="Proteomes" id="UP000253606">
    <property type="component" value="Chromosome"/>
</dbReference>
<evidence type="ECO:0000313" key="1">
    <source>
        <dbReference type="EMBL" id="AXC11921.1"/>
    </source>
</evidence>
<keyword evidence="2" id="KW-1185">Reference proteome</keyword>
<evidence type="ECO:0000313" key="2">
    <source>
        <dbReference type="Proteomes" id="UP000253606"/>
    </source>
</evidence>
<dbReference type="AlphaFoldDB" id="A0A2Z5FYI3"/>
<organism evidence="1 2">
    <name type="scientific">Acidisarcina polymorpha</name>
    <dbReference type="NCBI Taxonomy" id="2211140"/>
    <lineage>
        <taxon>Bacteria</taxon>
        <taxon>Pseudomonadati</taxon>
        <taxon>Acidobacteriota</taxon>
        <taxon>Terriglobia</taxon>
        <taxon>Terriglobales</taxon>
        <taxon>Acidobacteriaceae</taxon>
        <taxon>Acidisarcina</taxon>
    </lineage>
</organism>
<sequence>MMRLRGNYPSTEVISWRGGHRHCAARQTADLRTAPHAQLFAARELMATFALLANYDVIALSPNPERRR</sequence>
<protein>
    <submittedName>
        <fullName evidence="1">Uncharacterized protein</fullName>
    </submittedName>
</protein>
<accession>A0A2Z5FYI3</accession>
<dbReference type="KEGG" id="abas:ACPOL_2605"/>
<dbReference type="EMBL" id="CP030840">
    <property type="protein sequence ID" value="AXC11921.1"/>
    <property type="molecule type" value="Genomic_DNA"/>
</dbReference>
<proteinExistence type="predicted"/>
<name>A0A2Z5FYI3_9BACT</name>